<feature type="compositionally biased region" description="Basic residues" evidence="8">
    <location>
        <begin position="508"/>
        <end position="522"/>
    </location>
</feature>
<evidence type="ECO:0000313" key="11">
    <source>
        <dbReference type="EMBL" id="RMY65317.1"/>
    </source>
</evidence>
<keyword evidence="4 9" id="KW-0812">Transmembrane</keyword>
<dbReference type="Pfam" id="PF01699">
    <property type="entry name" value="Na_Ca_ex"/>
    <property type="match status" value="2"/>
</dbReference>
<evidence type="ECO:0000256" key="1">
    <source>
        <dbReference type="ARBA" id="ARBA00004127"/>
    </source>
</evidence>
<feature type="transmembrane region" description="Helical" evidence="9">
    <location>
        <begin position="799"/>
        <end position="820"/>
    </location>
</feature>
<feature type="transmembrane region" description="Helical" evidence="9">
    <location>
        <begin position="323"/>
        <end position="341"/>
    </location>
</feature>
<feature type="transmembrane region" description="Helical" evidence="9">
    <location>
        <begin position="218"/>
        <end position="240"/>
    </location>
</feature>
<proteinExistence type="inferred from homology"/>
<gene>
    <name evidence="11" type="ORF">D0864_12129</name>
</gene>
<keyword evidence="3" id="KW-0813">Transport</keyword>
<dbReference type="Proteomes" id="UP000269539">
    <property type="component" value="Unassembled WGS sequence"/>
</dbReference>
<evidence type="ECO:0000313" key="12">
    <source>
        <dbReference type="Proteomes" id="UP000269539"/>
    </source>
</evidence>
<evidence type="ECO:0000256" key="6">
    <source>
        <dbReference type="ARBA" id="ARBA00023065"/>
    </source>
</evidence>
<feature type="transmembrane region" description="Helical" evidence="9">
    <location>
        <begin position="736"/>
        <end position="759"/>
    </location>
</feature>
<evidence type="ECO:0000256" key="8">
    <source>
        <dbReference type="SAM" id="MobiDB-lite"/>
    </source>
</evidence>
<comment type="caution">
    <text evidence="11">The sequence shown here is derived from an EMBL/GenBank/DDBJ whole genome shotgun (WGS) entry which is preliminary data.</text>
</comment>
<organism evidence="11 12">
    <name type="scientific">Hortaea werneckii</name>
    <name type="common">Black yeast</name>
    <name type="synonym">Cladosporium werneckii</name>
    <dbReference type="NCBI Taxonomy" id="91943"/>
    <lineage>
        <taxon>Eukaryota</taxon>
        <taxon>Fungi</taxon>
        <taxon>Dikarya</taxon>
        <taxon>Ascomycota</taxon>
        <taxon>Pezizomycotina</taxon>
        <taxon>Dothideomycetes</taxon>
        <taxon>Dothideomycetidae</taxon>
        <taxon>Mycosphaerellales</taxon>
        <taxon>Teratosphaeriaceae</taxon>
        <taxon>Hortaea</taxon>
    </lineage>
</organism>
<accession>A0A3M7DMN4</accession>
<dbReference type="InterPro" id="IPR004837">
    <property type="entry name" value="NaCa_Exmemb"/>
</dbReference>
<keyword evidence="6" id="KW-0406">Ion transport</keyword>
<dbReference type="Gene3D" id="1.20.1420.30">
    <property type="entry name" value="NCX, central ion-binding region"/>
    <property type="match status" value="2"/>
</dbReference>
<sequence length="862" mass="92731">MGRTSNFALDRYRSQARIYAGRSYSNNGDNGESVLPLHRSKSEHTLEHTQSGGLSDEDARRGRPIGPSAGKASDGGPFDGGGWNGGITDARGVPETSTRNNTADTVSSATPPPAPPPDKSEDASAGNPTLKGDDANQKPSIPQRMKAGSKRFAVHTKNAVCSNWVNVLLVFVPVGIIVEAIDLSPSIIFAMNAVAIVPLAGLLAHATESVASRMGDTLGALMNVSFGNAVELIIFVIALVKNEIRIVQASLLGSILANLLLILGMAFLLGGLRFREQIYNSTVTQMSACLLSLSVTSLLLPTAISASFNDANSAKAHSAVLKVSRGTSVILLLVYILYLLFQLKSHAYLYESTPQEVIDEESYPGVLADIMNNSSSDSSSSSDSDSSDTSGSGSIITKGKKIRRKMFKNRRRRKSSASASSTTASSAIQSALSSPSTTERQGSYWEHQVNHQPRQETQLGVIASHDEGDADQEEGRHNIMPRVRDFVHSAENGHHGEGQPKPSEQQRPKRKHKKHHKKHRHEKEKATAQDPEKAAAQQSDAPKVGFADDIVRMESPEQLPSQSQSTPQSGPDQSPGRRAFNMRQLSSRNYRPTLPKMLSNTVFSTPPPPAEAVRRPLGEPRARSTGGSAARRRASSLPDLNRQARSQPTTYPPATSVLSRTDPLPPFQHQRSMVMRKTRSEDQEVTEEEEQPKEEMSRTAALVLLLVSTGLVAACAEFMVDAIPAMLESSPSVNQAFIGLIILPIVGNAAEHVTAVLVATKNKMDLAIGVAVGSSIQIALFVTPIVVLLGWILDTEMSLYFNLFETVSLFVTAFVVNFLVLDGRSNYLEGSLLIAAYVIIAVGAFFYPSDGAQSDLGGAGTE</sequence>
<feature type="compositionally biased region" description="Low complexity" evidence="8">
    <location>
        <begin position="374"/>
        <end position="394"/>
    </location>
</feature>
<feature type="compositionally biased region" description="Acidic residues" evidence="8">
    <location>
        <begin position="683"/>
        <end position="692"/>
    </location>
</feature>
<dbReference type="GO" id="GO:0006874">
    <property type="term" value="P:intracellular calcium ion homeostasis"/>
    <property type="evidence" value="ECO:0007669"/>
    <property type="project" value="TreeGrafter"/>
</dbReference>
<evidence type="ECO:0000256" key="7">
    <source>
        <dbReference type="ARBA" id="ARBA00023136"/>
    </source>
</evidence>
<dbReference type="VEuPathDB" id="FungiDB:BTJ68_02475"/>
<dbReference type="EMBL" id="QWIO01001869">
    <property type="protein sequence ID" value="RMY65317.1"/>
    <property type="molecule type" value="Genomic_DNA"/>
</dbReference>
<feature type="compositionally biased region" description="Basic residues" evidence="8">
    <location>
        <begin position="398"/>
        <end position="415"/>
    </location>
</feature>
<dbReference type="FunFam" id="1.20.1420.30:FF:000016">
    <property type="entry name" value="Membrane bound cation transporter"/>
    <property type="match status" value="1"/>
</dbReference>
<dbReference type="InterPro" id="IPR044880">
    <property type="entry name" value="NCX_ion-bd_dom_sf"/>
</dbReference>
<dbReference type="GO" id="GO:0012505">
    <property type="term" value="C:endomembrane system"/>
    <property type="evidence" value="ECO:0007669"/>
    <property type="project" value="UniProtKB-SubCell"/>
</dbReference>
<dbReference type="PANTHER" id="PTHR31503:SF18">
    <property type="entry name" value="CA(2+)_H(+) EXCHANGER, PUTATIVE (EUROFUNG)-RELATED"/>
    <property type="match status" value="1"/>
</dbReference>
<feature type="compositionally biased region" description="Low complexity" evidence="8">
    <location>
        <begin position="416"/>
        <end position="437"/>
    </location>
</feature>
<dbReference type="GO" id="GO:0000329">
    <property type="term" value="C:fungal-type vacuole membrane"/>
    <property type="evidence" value="ECO:0007669"/>
    <property type="project" value="TreeGrafter"/>
</dbReference>
<dbReference type="FunFam" id="1.20.1420.30:FF:000011">
    <property type="entry name" value="Vacuolar calcium ion transporter"/>
    <property type="match status" value="1"/>
</dbReference>
<reference evidence="11 12" key="1">
    <citation type="journal article" date="2018" name="BMC Genomics">
        <title>Genomic evidence for intraspecific hybridization in a clonal and extremely halotolerant yeast.</title>
        <authorList>
            <person name="Gostincar C."/>
            <person name="Stajich J.E."/>
            <person name="Zupancic J."/>
            <person name="Zalar P."/>
            <person name="Gunde-Cimerman N."/>
        </authorList>
    </citation>
    <scope>NUCLEOTIDE SEQUENCE [LARGE SCALE GENOMIC DNA]</scope>
    <source>
        <strain evidence="11 12">EXF-10513</strain>
    </source>
</reference>
<comment type="subcellular location">
    <subcellularLocation>
        <location evidence="1">Endomembrane system</location>
        <topology evidence="1">Multi-pass membrane protein</topology>
    </subcellularLocation>
</comment>
<feature type="transmembrane region" description="Helical" evidence="9">
    <location>
        <begin position="282"/>
        <end position="303"/>
    </location>
</feature>
<dbReference type="AlphaFoldDB" id="A0A3M7DMN4"/>
<evidence type="ECO:0000256" key="3">
    <source>
        <dbReference type="ARBA" id="ARBA00022448"/>
    </source>
</evidence>
<evidence type="ECO:0000256" key="9">
    <source>
        <dbReference type="SAM" id="Phobius"/>
    </source>
</evidence>
<feature type="domain" description="Sodium/calcium exchanger membrane region" evidence="10">
    <location>
        <begin position="701"/>
        <end position="845"/>
    </location>
</feature>
<evidence type="ECO:0000256" key="2">
    <source>
        <dbReference type="ARBA" id="ARBA00008170"/>
    </source>
</evidence>
<dbReference type="InterPro" id="IPR004713">
    <property type="entry name" value="CaH_exchang"/>
</dbReference>
<feature type="transmembrane region" description="Helical" evidence="9">
    <location>
        <begin position="766"/>
        <end position="793"/>
    </location>
</feature>
<comment type="similarity">
    <text evidence="2">Belongs to the Ca(2+):cation antiporter (CaCA) (TC 2.A.19) family.</text>
</comment>
<dbReference type="GO" id="GO:0015369">
    <property type="term" value="F:calcium:proton antiporter activity"/>
    <property type="evidence" value="ECO:0007669"/>
    <property type="project" value="TreeGrafter"/>
</dbReference>
<keyword evidence="5 9" id="KW-1133">Transmembrane helix</keyword>
<feature type="transmembrane region" description="Helical" evidence="9">
    <location>
        <begin position="246"/>
        <end position="270"/>
    </location>
</feature>
<evidence type="ECO:0000256" key="5">
    <source>
        <dbReference type="ARBA" id="ARBA00022989"/>
    </source>
</evidence>
<feature type="region of interest" description="Disordered" evidence="8">
    <location>
        <begin position="490"/>
        <end position="694"/>
    </location>
</feature>
<feature type="domain" description="Sodium/calcium exchanger membrane region" evidence="10">
    <location>
        <begin position="187"/>
        <end position="343"/>
    </location>
</feature>
<feature type="transmembrane region" description="Helical" evidence="9">
    <location>
        <begin position="701"/>
        <end position="724"/>
    </location>
</feature>
<name>A0A3M7DMN4_HORWE</name>
<keyword evidence="7 9" id="KW-0472">Membrane</keyword>
<evidence type="ECO:0000259" key="10">
    <source>
        <dbReference type="Pfam" id="PF01699"/>
    </source>
</evidence>
<feature type="compositionally biased region" description="Low complexity" evidence="8">
    <location>
        <begin position="556"/>
        <end position="574"/>
    </location>
</feature>
<feature type="transmembrane region" description="Helical" evidence="9">
    <location>
        <begin position="160"/>
        <end position="181"/>
    </location>
</feature>
<feature type="region of interest" description="Disordered" evidence="8">
    <location>
        <begin position="369"/>
        <end position="455"/>
    </location>
</feature>
<feature type="compositionally biased region" description="Polar residues" evidence="8">
    <location>
        <begin position="643"/>
        <end position="659"/>
    </location>
</feature>
<feature type="transmembrane region" description="Helical" evidence="9">
    <location>
        <begin position="827"/>
        <end position="847"/>
    </location>
</feature>
<protein>
    <recommendedName>
        <fullName evidence="10">Sodium/calcium exchanger membrane region domain-containing protein</fullName>
    </recommendedName>
</protein>
<feature type="compositionally biased region" description="Basic and acidic residues" evidence="8">
    <location>
        <begin position="612"/>
        <end position="622"/>
    </location>
</feature>
<feature type="compositionally biased region" description="Basic and acidic residues" evidence="8">
    <location>
        <begin position="523"/>
        <end position="533"/>
    </location>
</feature>
<evidence type="ECO:0000256" key="4">
    <source>
        <dbReference type="ARBA" id="ARBA00022692"/>
    </source>
</evidence>
<feature type="transmembrane region" description="Helical" evidence="9">
    <location>
        <begin position="187"/>
        <end position="206"/>
    </location>
</feature>
<feature type="region of interest" description="Disordered" evidence="8">
    <location>
        <begin position="21"/>
        <end position="147"/>
    </location>
</feature>
<dbReference type="PANTHER" id="PTHR31503">
    <property type="entry name" value="VACUOLAR CALCIUM ION TRANSPORTER"/>
    <property type="match status" value="1"/>
</dbReference>